<protein>
    <submittedName>
        <fullName evidence="1">Uncharacterized protein</fullName>
    </submittedName>
</protein>
<proteinExistence type="predicted"/>
<dbReference type="STRING" id="1548207.AXK11_05700"/>
<dbReference type="Proteomes" id="UP000070058">
    <property type="component" value="Unassembled WGS sequence"/>
</dbReference>
<evidence type="ECO:0000313" key="1">
    <source>
        <dbReference type="EMBL" id="KXU35830.1"/>
    </source>
</evidence>
<name>A0A139SMX8_9BACT</name>
<accession>A0A139SMX8</accession>
<gene>
    <name evidence="1" type="ORF">AXK11_05700</name>
</gene>
<dbReference type="OrthoDB" id="9811125at2"/>
<dbReference type="RefSeq" id="WP_082780930.1">
    <property type="nucleotide sequence ID" value="NZ_LSZQ01000042.1"/>
</dbReference>
<comment type="caution">
    <text evidence="1">The sequence shown here is derived from an EMBL/GenBank/DDBJ whole genome shotgun (WGS) entry which is preliminary data.</text>
</comment>
<reference evidence="2" key="1">
    <citation type="submission" date="2016-02" db="EMBL/GenBank/DDBJ databases">
        <authorList>
            <person name="Sanders J.G."/>
            <person name="Lin J.Y."/>
            <person name="Wertz J.T."/>
            <person name="Russell J.A."/>
            <person name="Moreau C.S."/>
            <person name="Powell S."/>
        </authorList>
    </citation>
    <scope>NUCLEOTIDE SEQUENCE [LARGE SCALE GENOMIC DNA]</scope>
    <source>
        <strain evidence="2">CAG34</strain>
    </source>
</reference>
<dbReference type="AlphaFoldDB" id="A0A139SMX8"/>
<evidence type="ECO:0000313" key="2">
    <source>
        <dbReference type="Proteomes" id="UP000070058"/>
    </source>
</evidence>
<organism evidence="1 2">
    <name type="scientific">Cephaloticoccus primus</name>
    <dbReference type="NCBI Taxonomy" id="1548207"/>
    <lineage>
        <taxon>Bacteria</taxon>
        <taxon>Pseudomonadati</taxon>
        <taxon>Verrucomicrobiota</taxon>
        <taxon>Opitutia</taxon>
        <taxon>Opitutales</taxon>
        <taxon>Opitutaceae</taxon>
        <taxon>Cephaloticoccus</taxon>
    </lineage>
</organism>
<dbReference type="EMBL" id="LSZQ01000042">
    <property type="protein sequence ID" value="KXU35830.1"/>
    <property type="molecule type" value="Genomic_DNA"/>
</dbReference>
<keyword evidence="2" id="KW-1185">Reference proteome</keyword>
<sequence length="86" mass="9580">MIPPPNHRSLPGPRAGLLGLGFDNEDGHKRITTADQFAIIGGSADTHDRMTETLMKTFEELKKRSKHLEQVGPKELAEIIHKVTPR</sequence>